<evidence type="ECO:0000313" key="3">
    <source>
        <dbReference type="EMBL" id="KYP62354.1"/>
    </source>
</evidence>
<dbReference type="PANTHER" id="PTHR14523:SF1">
    <property type="entry name" value="HOMOLOGOUS RECOMBINATION OB-FOLD PROTEIN"/>
    <property type="match status" value="1"/>
</dbReference>
<dbReference type="Gramene" id="C.cajan_16404.t">
    <property type="protein sequence ID" value="C.cajan_16404.t"/>
    <property type="gene ID" value="C.cajan_16404"/>
</dbReference>
<dbReference type="InterPro" id="IPR058570">
    <property type="entry name" value="HROB_OB"/>
</dbReference>
<organism evidence="3 4">
    <name type="scientific">Cajanus cajan</name>
    <name type="common">Pigeon pea</name>
    <name type="synonym">Cajanus indicus</name>
    <dbReference type="NCBI Taxonomy" id="3821"/>
    <lineage>
        <taxon>Eukaryota</taxon>
        <taxon>Viridiplantae</taxon>
        <taxon>Streptophyta</taxon>
        <taxon>Embryophyta</taxon>
        <taxon>Tracheophyta</taxon>
        <taxon>Spermatophyta</taxon>
        <taxon>Magnoliopsida</taxon>
        <taxon>eudicotyledons</taxon>
        <taxon>Gunneridae</taxon>
        <taxon>Pentapetalae</taxon>
        <taxon>rosids</taxon>
        <taxon>fabids</taxon>
        <taxon>Fabales</taxon>
        <taxon>Fabaceae</taxon>
        <taxon>Papilionoideae</taxon>
        <taxon>50 kb inversion clade</taxon>
        <taxon>NPAAA clade</taxon>
        <taxon>indigoferoid/millettioid clade</taxon>
        <taxon>Phaseoleae</taxon>
        <taxon>Cajanus</taxon>
    </lineage>
</organism>
<dbReference type="Proteomes" id="UP000075243">
    <property type="component" value="Chromosome 8"/>
</dbReference>
<dbReference type="STRING" id="3821.A0A151T5Q5"/>
<evidence type="ECO:0000256" key="1">
    <source>
        <dbReference type="SAM" id="MobiDB-lite"/>
    </source>
</evidence>
<feature type="region of interest" description="Disordered" evidence="1">
    <location>
        <begin position="1"/>
        <end position="43"/>
    </location>
</feature>
<keyword evidence="4" id="KW-1185">Reference proteome</keyword>
<sequence>MAAKQAEEAREHEPLFSLSPPTQKLGDDNDEETSSARDIGRLIPGPAGLVQATMRNRESENPLPTQQFLFDLNGPTMLVFNSNPWRYAVHYVKSRDLPEVTTLININHNLERVPTVVAFVESMTPTRKVNYTINLKDPTATIGASLHYKVKQHQQYGEDIFVGCVLILKQVIFVV</sequence>
<name>A0A151T5Q5_CAJCA</name>
<feature type="domain" description="Homologous recombination OB-fold protein OB-fold" evidence="2">
    <location>
        <begin position="111"/>
        <end position="171"/>
    </location>
</feature>
<dbReference type="EMBL" id="CM003610">
    <property type="protein sequence ID" value="KYP62354.1"/>
    <property type="molecule type" value="Genomic_DNA"/>
</dbReference>
<dbReference type="PANTHER" id="PTHR14523">
    <property type="entry name" value="UNCHARACTERIZED PROTEIN C17ORF53 HOMOLOG"/>
    <property type="match status" value="1"/>
</dbReference>
<evidence type="ECO:0000313" key="4">
    <source>
        <dbReference type="Proteomes" id="UP000075243"/>
    </source>
</evidence>
<accession>A0A151T5Q5</accession>
<protein>
    <recommendedName>
        <fullName evidence="2">Homologous recombination OB-fold protein OB-fold domain-containing protein</fullName>
    </recommendedName>
</protein>
<dbReference type="AlphaFoldDB" id="A0A151T5Q5"/>
<evidence type="ECO:0000259" key="2">
    <source>
        <dbReference type="Pfam" id="PF15072"/>
    </source>
</evidence>
<proteinExistence type="predicted"/>
<gene>
    <name evidence="3" type="ORF">KK1_016886</name>
</gene>
<feature type="compositionally biased region" description="Basic and acidic residues" evidence="1">
    <location>
        <begin position="1"/>
        <end position="14"/>
    </location>
</feature>
<dbReference type="InterPro" id="IPR028045">
    <property type="entry name" value="HROB"/>
</dbReference>
<reference evidence="3 4" key="1">
    <citation type="journal article" date="2012" name="Nat. Biotechnol.">
        <title>Draft genome sequence of pigeonpea (Cajanus cajan), an orphan legume crop of resource-poor farmers.</title>
        <authorList>
            <person name="Varshney R.K."/>
            <person name="Chen W."/>
            <person name="Li Y."/>
            <person name="Bharti A.K."/>
            <person name="Saxena R.K."/>
            <person name="Schlueter J.A."/>
            <person name="Donoghue M.T."/>
            <person name="Azam S."/>
            <person name="Fan G."/>
            <person name="Whaley A.M."/>
            <person name="Farmer A.D."/>
            <person name="Sheridan J."/>
            <person name="Iwata A."/>
            <person name="Tuteja R."/>
            <person name="Penmetsa R.V."/>
            <person name="Wu W."/>
            <person name="Upadhyaya H.D."/>
            <person name="Yang S.P."/>
            <person name="Shah T."/>
            <person name="Saxena K.B."/>
            <person name="Michael T."/>
            <person name="McCombie W.R."/>
            <person name="Yang B."/>
            <person name="Zhang G."/>
            <person name="Yang H."/>
            <person name="Wang J."/>
            <person name="Spillane C."/>
            <person name="Cook D.R."/>
            <person name="May G.D."/>
            <person name="Xu X."/>
            <person name="Jackson S.A."/>
        </authorList>
    </citation>
    <scope>NUCLEOTIDE SEQUENCE [LARGE SCALE GENOMIC DNA]</scope>
    <source>
        <strain evidence="4">cv. Asha</strain>
    </source>
</reference>
<dbReference type="Pfam" id="PF15072">
    <property type="entry name" value="HROB"/>
    <property type="match status" value="1"/>
</dbReference>
<dbReference type="GO" id="GO:0000725">
    <property type="term" value="P:recombinational repair"/>
    <property type="evidence" value="ECO:0007669"/>
    <property type="project" value="InterPro"/>
</dbReference>